<name>A0A832JA63_9GAMM</name>
<dbReference type="PROSITE" id="PS51379">
    <property type="entry name" value="4FE4S_FER_2"/>
    <property type="match status" value="1"/>
</dbReference>
<dbReference type="PROSITE" id="PS00198">
    <property type="entry name" value="4FE4S_FER_1"/>
    <property type="match status" value="1"/>
</dbReference>
<dbReference type="EMBL" id="DRNF01000414">
    <property type="protein sequence ID" value="HHJ81282.1"/>
    <property type="molecule type" value="Genomic_DNA"/>
</dbReference>
<dbReference type="PANTHER" id="PTHR42783">
    <property type="entry name" value="GLUTAMATE SYNTHASE [NADPH] SMALL CHAIN"/>
    <property type="match status" value="1"/>
</dbReference>
<dbReference type="Gene3D" id="3.50.50.60">
    <property type="entry name" value="FAD/NAD(P)-binding domain"/>
    <property type="match status" value="2"/>
</dbReference>
<keyword evidence="1" id="KW-0479">Metal-binding</keyword>
<evidence type="ECO:0000256" key="3">
    <source>
        <dbReference type="ARBA" id="ARBA00023014"/>
    </source>
</evidence>
<dbReference type="PRINTS" id="PR00419">
    <property type="entry name" value="ADXRDTASE"/>
</dbReference>
<evidence type="ECO:0000256" key="1">
    <source>
        <dbReference type="ARBA" id="ARBA00022723"/>
    </source>
</evidence>
<dbReference type="InterPro" id="IPR028261">
    <property type="entry name" value="DPD_II"/>
</dbReference>
<evidence type="ECO:0000259" key="4">
    <source>
        <dbReference type="PROSITE" id="PS51379"/>
    </source>
</evidence>
<keyword evidence="3" id="KW-0411">Iron-sulfur</keyword>
<gene>
    <name evidence="5" type="ORF">ENJ65_06575</name>
</gene>
<feature type="domain" description="4Fe-4S ferredoxin-type" evidence="4">
    <location>
        <begin position="511"/>
        <end position="540"/>
    </location>
</feature>
<proteinExistence type="predicted"/>
<dbReference type="InterPro" id="IPR009051">
    <property type="entry name" value="Helical_ferredxn"/>
</dbReference>
<dbReference type="GO" id="GO:0016491">
    <property type="term" value="F:oxidoreductase activity"/>
    <property type="evidence" value="ECO:0007669"/>
    <property type="project" value="InterPro"/>
</dbReference>
<reference evidence="5" key="1">
    <citation type="journal article" date="2020" name="mSystems">
        <title>Genome- and Community-Level Interaction Insights into Carbon Utilization and Element Cycling Functions of Hydrothermarchaeota in Hydrothermal Sediment.</title>
        <authorList>
            <person name="Zhou Z."/>
            <person name="Liu Y."/>
            <person name="Xu W."/>
            <person name="Pan J."/>
            <person name="Luo Z.H."/>
            <person name="Li M."/>
        </authorList>
    </citation>
    <scope>NUCLEOTIDE SEQUENCE [LARGE SCALE GENOMIC DNA]</scope>
    <source>
        <strain evidence="5">HyVt-505</strain>
    </source>
</reference>
<dbReference type="PANTHER" id="PTHR42783:SF3">
    <property type="entry name" value="GLUTAMATE SYNTHASE [NADPH] SMALL CHAIN-RELATED"/>
    <property type="match status" value="1"/>
</dbReference>
<dbReference type="Pfam" id="PF07992">
    <property type="entry name" value="Pyr_redox_2"/>
    <property type="match status" value="1"/>
</dbReference>
<protein>
    <submittedName>
        <fullName evidence="5">FAD-dependent oxidoreductase</fullName>
    </submittedName>
</protein>
<dbReference type="Proteomes" id="UP000885832">
    <property type="component" value="Unassembled WGS sequence"/>
</dbReference>
<dbReference type="Pfam" id="PF14691">
    <property type="entry name" value="Fer4_20"/>
    <property type="match status" value="1"/>
</dbReference>
<sequence length="540" mass="59189">MTPKLEIEPGSSTAYHTGDWRSQQPRYQNKWPPCSETCPASEDIQAWLALTAEQHWQAAWRKLCERNPFPATMGRICYHACELACNRNHLDSAVNIHALERYLGDMAIARGWSHQRLCDKPQTQRIAIVGAGPAGLSCAFQLARHGYPVTIFDAGAAPGGTLLSGIPHYRLPKPVLASEIDAILALGIELRLNSRVGKEVSEDELRETFDAVFLAIGTQQPRRYPHADHSNHSLMSGLEFLHRLNRGEQFSLPKQVAVIGGGNTAIDVARCVRRLGTEATVICAHDPHGRHHRELGTEMPASVQEVVEAEAEGVQLIYRAGVRRLVRSGEHLSGIEIAHVDQLHDRHGNFNPILFSGTEAFVAAGLAIFAIGQAVDWQGLENLSQTTEEEGVWIGGDAAGKPKLAATAVGSGYQAAMSIMANLRSVPFGLDEHKKSKVSFRDMQLHYYAKQPRHEGEVNEQQPGDFSEVVSGLADAVAVPEAKRCLSCGVCFECDNCWHFCPDAAVIKNETAYEIDYDYCKGCGICAQECPCGHIDMEAV</sequence>
<dbReference type="Gene3D" id="3.30.70.20">
    <property type="match status" value="1"/>
</dbReference>
<dbReference type="Gene3D" id="1.10.1060.10">
    <property type="entry name" value="Alpha-helical ferredoxin"/>
    <property type="match status" value="1"/>
</dbReference>
<keyword evidence="2" id="KW-0408">Iron</keyword>
<dbReference type="SUPFAM" id="SSF46548">
    <property type="entry name" value="alpha-helical ferredoxin"/>
    <property type="match status" value="2"/>
</dbReference>
<comment type="caution">
    <text evidence="5">The sequence shown here is derived from an EMBL/GenBank/DDBJ whole genome shotgun (WGS) entry which is preliminary data.</text>
</comment>
<organism evidence="5">
    <name type="scientific">Candidatus Tenderia electrophaga</name>
    <dbReference type="NCBI Taxonomy" id="1748243"/>
    <lineage>
        <taxon>Bacteria</taxon>
        <taxon>Pseudomonadati</taxon>
        <taxon>Pseudomonadota</taxon>
        <taxon>Gammaproteobacteria</taxon>
        <taxon>Candidatus Tenderiales</taxon>
        <taxon>Candidatus Tenderiaceae</taxon>
        <taxon>Candidatus Tenderia</taxon>
    </lineage>
</organism>
<dbReference type="GO" id="GO:0046872">
    <property type="term" value="F:metal ion binding"/>
    <property type="evidence" value="ECO:0007669"/>
    <property type="project" value="UniProtKB-KW"/>
</dbReference>
<dbReference type="AlphaFoldDB" id="A0A832JA63"/>
<evidence type="ECO:0000256" key="2">
    <source>
        <dbReference type="ARBA" id="ARBA00023004"/>
    </source>
</evidence>
<accession>A0A832JA63</accession>
<dbReference type="InterPro" id="IPR017896">
    <property type="entry name" value="4Fe4S_Fe-S-bd"/>
</dbReference>
<evidence type="ECO:0000313" key="5">
    <source>
        <dbReference type="EMBL" id="HHJ81282.1"/>
    </source>
</evidence>
<dbReference type="InterPro" id="IPR036188">
    <property type="entry name" value="FAD/NAD-bd_sf"/>
</dbReference>
<dbReference type="GO" id="GO:0051536">
    <property type="term" value="F:iron-sulfur cluster binding"/>
    <property type="evidence" value="ECO:0007669"/>
    <property type="project" value="UniProtKB-KW"/>
</dbReference>
<dbReference type="NCBIfam" id="NF009410">
    <property type="entry name" value="PRK12771.1"/>
    <property type="match status" value="1"/>
</dbReference>
<dbReference type="InterPro" id="IPR023753">
    <property type="entry name" value="FAD/NAD-binding_dom"/>
</dbReference>
<dbReference type="InterPro" id="IPR017900">
    <property type="entry name" value="4Fe4S_Fe_S_CS"/>
</dbReference>
<dbReference type="SUPFAM" id="SSF51971">
    <property type="entry name" value="Nucleotide-binding domain"/>
    <property type="match status" value="1"/>
</dbReference>